<organism evidence="8 9">
    <name type="scientific">Lusitaniella coriacea LEGE 07157</name>
    <dbReference type="NCBI Taxonomy" id="945747"/>
    <lineage>
        <taxon>Bacteria</taxon>
        <taxon>Bacillati</taxon>
        <taxon>Cyanobacteriota</taxon>
        <taxon>Cyanophyceae</taxon>
        <taxon>Spirulinales</taxon>
        <taxon>Lusitaniellaceae</taxon>
        <taxon>Lusitaniella</taxon>
    </lineage>
</organism>
<dbReference type="InterPro" id="IPR051401">
    <property type="entry name" value="GtrA_CellWall_Glycosyl"/>
</dbReference>
<dbReference type="EMBL" id="JADEWZ010000007">
    <property type="protein sequence ID" value="MBE9115527.1"/>
    <property type="molecule type" value="Genomic_DNA"/>
</dbReference>
<dbReference type="Proteomes" id="UP000654482">
    <property type="component" value="Unassembled WGS sequence"/>
</dbReference>
<evidence type="ECO:0000259" key="7">
    <source>
        <dbReference type="Pfam" id="PF04138"/>
    </source>
</evidence>
<dbReference type="PANTHER" id="PTHR38459">
    <property type="entry name" value="PROPHAGE BACTOPRENOL-LINKED GLUCOSE TRANSLOCASE HOMOLOG"/>
    <property type="match status" value="1"/>
</dbReference>
<evidence type="ECO:0000313" key="8">
    <source>
        <dbReference type="EMBL" id="MBE9115527.1"/>
    </source>
</evidence>
<dbReference type="PANTHER" id="PTHR38459:SF1">
    <property type="entry name" value="PROPHAGE BACTOPRENOL-LINKED GLUCOSE TRANSLOCASE HOMOLOG"/>
    <property type="match status" value="1"/>
</dbReference>
<dbReference type="GO" id="GO:0005886">
    <property type="term" value="C:plasma membrane"/>
    <property type="evidence" value="ECO:0007669"/>
    <property type="project" value="TreeGrafter"/>
</dbReference>
<dbReference type="Pfam" id="PF04138">
    <property type="entry name" value="GtrA_DPMS_TM"/>
    <property type="match status" value="1"/>
</dbReference>
<keyword evidence="3 6" id="KW-0812">Transmembrane</keyword>
<keyword evidence="9" id="KW-1185">Reference proteome</keyword>
<accession>A0A8J7DV20</accession>
<feature type="transmembrane region" description="Helical" evidence="6">
    <location>
        <begin position="110"/>
        <end position="129"/>
    </location>
</feature>
<evidence type="ECO:0000256" key="6">
    <source>
        <dbReference type="SAM" id="Phobius"/>
    </source>
</evidence>
<keyword evidence="4 6" id="KW-1133">Transmembrane helix</keyword>
<dbReference type="GO" id="GO:0000271">
    <property type="term" value="P:polysaccharide biosynthetic process"/>
    <property type="evidence" value="ECO:0007669"/>
    <property type="project" value="InterPro"/>
</dbReference>
<evidence type="ECO:0000313" key="9">
    <source>
        <dbReference type="Proteomes" id="UP000654482"/>
    </source>
</evidence>
<feature type="transmembrane region" description="Helical" evidence="6">
    <location>
        <begin position="85"/>
        <end position="104"/>
    </location>
</feature>
<evidence type="ECO:0000256" key="5">
    <source>
        <dbReference type="ARBA" id="ARBA00023136"/>
    </source>
</evidence>
<name>A0A8J7DV20_9CYAN</name>
<feature type="transmembrane region" description="Helical" evidence="6">
    <location>
        <begin position="45"/>
        <end position="65"/>
    </location>
</feature>
<proteinExistence type="inferred from homology"/>
<gene>
    <name evidence="8" type="ORF">IQ249_06400</name>
</gene>
<comment type="caution">
    <text evidence="8">The sequence shown here is derived from an EMBL/GenBank/DDBJ whole genome shotgun (WGS) entry which is preliminary data.</text>
</comment>
<keyword evidence="5 6" id="KW-0472">Membrane</keyword>
<feature type="transmembrane region" description="Helical" evidence="6">
    <location>
        <begin position="21"/>
        <end position="39"/>
    </location>
</feature>
<evidence type="ECO:0000256" key="4">
    <source>
        <dbReference type="ARBA" id="ARBA00022989"/>
    </source>
</evidence>
<evidence type="ECO:0000256" key="1">
    <source>
        <dbReference type="ARBA" id="ARBA00004141"/>
    </source>
</evidence>
<feature type="domain" description="GtrA/DPMS transmembrane" evidence="7">
    <location>
        <begin position="20"/>
        <end position="135"/>
    </location>
</feature>
<reference evidence="8" key="1">
    <citation type="submission" date="2020-10" db="EMBL/GenBank/DDBJ databases">
        <authorList>
            <person name="Castelo-Branco R."/>
            <person name="Eusebio N."/>
            <person name="Adriana R."/>
            <person name="Vieira A."/>
            <person name="Brugerolle De Fraissinette N."/>
            <person name="Rezende De Castro R."/>
            <person name="Schneider M.P."/>
            <person name="Vasconcelos V."/>
            <person name="Leao P.N."/>
        </authorList>
    </citation>
    <scope>NUCLEOTIDE SEQUENCE</scope>
    <source>
        <strain evidence="8">LEGE 07157</strain>
    </source>
</reference>
<dbReference type="RefSeq" id="WP_194028619.1">
    <property type="nucleotide sequence ID" value="NZ_JADEWZ010000007.1"/>
</dbReference>
<dbReference type="AlphaFoldDB" id="A0A8J7DV20"/>
<dbReference type="InterPro" id="IPR007267">
    <property type="entry name" value="GtrA_DPMS_TM"/>
</dbReference>
<evidence type="ECO:0000256" key="3">
    <source>
        <dbReference type="ARBA" id="ARBA00022692"/>
    </source>
</evidence>
<evidence type="ECO:0000256" key="2">
    <source>
        <dbReference type="ARBA" id="ARBA00009399"/>
    </source>
</evidence>
<protein>
    <submittedName>
        <fullName evidence="8">GtrA family protein</fullName>
    </submittedName>
</protein>
<comment type="subcellular location">
    <subcellularLocation>
        <location evidence="1">Membrane</location>
        <topology evidence="1">Multi-pass membrane protein</topology>
    </subcellularLocation>
</comment>
<comment type="similarity">
    <text evidence="2">Belongs to the GtrA family.</text>
</comment>
<sequence length="136" mass="16191">MSNDSSKKKRKFGQLKKLLKFFNVGLFCAGLNFSLLYCLTTLLGFHYLASTTLSFVFINFIGFYLNKNYTFKTHKNRFLRELCKYYSVMLSSFFLNLALMYVFVDIFGVWYLHGSLTVTVIFMIYNFLLHQYWSFK</sequence>